<gene>
    <name evidence="5" type="ORF">A7L45_14210</name>
</gene>
<dbReference type="OrthoDB" id="280334at2"/>
<evidence type="ECO:0000256" key="1">
    <source>
        <dbReference type="ARBA" id="ARBA00010577"/>
    </source>
</evidence>
<evidence type="ECO:0000313" key="6">
    <source>
        <dbReference type="Proteomes" id="UP000182569"/>
    </source>
</evidence>
<dbReference type="GO" id="GO:0044781">
    <property type="term" value="P:bacterial-type flagellum organization"/>
    <property type="evidence" value="ECO:0007669"/>
    <property type="project" value="UniProtKB-UniRule"/>
</dbReference>
<keyword evidence="2 3" id="KW-1005">Bacterial flagellum biogenesis</keyword>
<protein>
    <recommendedName>
        <fullName evidence="3">Basal-body rod modification protein FlgD</fullName>
    </recommendedName>
</protein>
<evidence type="ECO:0000256" key="4">
    <source>
        <dbReference type="SAM" id="MobiDB-lite"/>
    </source>
</evidence>
<dbReference type="RefSeq" id="WP_071613439.1">
    <property type="nucleotide sequence ID" value="NZ_CP015756.1"/>
</dbReference>
<reference evidence="6" key="1">
    <citation type="journal article" date="2016" name="Front. Microbiol.">
        <title>Complete Genome Sequence of Clostridium estertheticum DSM 8809, a Microbe Identified in Spoiled Vacuum Packed Beef.</title>
        <authorList>
            <person name="Yu Z."/>
            <person name="Gunn L."/>
            <person name="Brennan E."/>
            <person name="Reid R."/>
            <person name="Wall P.G."/>
            <person name="Gaora O.P."/>
            <person name="Hurley D."/>
            <person name="Bolton D."/>
            <person name="Fanning S."/>
        </authorList>
    </citation>
    <scope>NUCLEOTIDE SEQUENCE [LARGE SCALE GENOMIC DNA]</scope>
    <source>
        <strain evidence="6">DSM 8809</strain>
    </source>
</reference>
<dbReference type="EMBL" id="CP015756">
    <property type="protein sequence ID" value="APC41145.1"/>
    <property type="molecule type" value="Genomic_DNA"/>
</dbReference>
<keyword evidence="6" id="KW-1185">Reference proteome</keyword>
<dbReference type="KEGG" id="ceu:A7L45_14210"/>
<dbReference type="InterPro" id="IPR005648">
    <property type="entry name" value="FlgD"/>
</dbReference>
<evidence type="ECO:0000256" key="3">
    <source>
        <dbReference type="RuleBase" id="RU362076"/>
    </source>
</evidence>
<proteinExistence type="inferred from homology"/>
<dbReference type="Pfam" id="PF03963">
    <property type="entry name" value="FlgD"/>
    <property type="match status" value="1"/>
</dbReference>
<comment type="function">
    <text evidence="3">Required for flagellar hook formation. May act as a scaffolding protein.</text>
</comment>
<sequence length="228" mass="24211">MATEVTKTSNEALKNLSTAQTSSARATDRGTAIVKKGAAMDQNSFLKILSAELSNQDPTAAKDGTEFVAQMAQFAALEQMSNLNSNVTFGNQTSLVGKMVAFDSYNDKGVQYGGTVQAVYKKSGKNYMAVQLIDGTTKDFPADTLSDVIDVSNATSDYLNNNTAFSAAINLMGKQVTTRALGDAKVAYTGNVKSVAKTTTGINLTISYQENSKDVTKDISYDDISKVG</sequence>
<organism evidence="5 6">
    <name type="scientific">Clostridium estertheticum subsp. estertheticum</name>
    <dbReference type="NCBI Taxonomy" id="1552"/>
    <lineage>
        <taxon>Bacteria</taxon>
        <taxon>Bacillati</taxon>
        <taxon>Bacillota</taxon>
        <taxon>Clostridia</taxon>
        <taxon>Eubacteriales</taxon>
        <taxon>Clostridiaceae</taxon>
        <taxon>Clostridium</taxon>
    </lineage>
</organism>
<evidence type="ECO:0000256" key="2">
    <source>
        <dbReference type="ARBA" id="ARBA00022795"/>
    </source>
</evidence>
<accession>A0A1J0GIK0</accession>
<feature type="region of interest" description="Disordered" evidence="4">
    <location>
        <begin position="1"/>
        <end position="28"/>
    </location>
</feature>
<evidence type="ECO:0000313" key="5">
    <source>
        <dbReference type="EMBL" id="APC41145.1"/>
    </source>
</evidence>
<name>A0A1J0GIK0_9CLOT</name>
<dbReference type="AlphaFoldDB" id="A0A1J0GIK0"/>
<dbReference type="STRING" id="1552.A7L45_14210"/>
<feature type="compositionally biased region" description="Polar residues" evidence="4">
    <location>
        <begin position="1"/>
        <end position="25"/>
    </location>
</feature>
<dbReference type="Proteomes" id="UP000182569">
    <property type="component" value="Chromosome"/>
</dbReference>
<comment type="similarity">
    <text evidence="1 3">Belongs to the FlgD family.</text>
</comment>